<dbReference type="OrthoDB" id="9767754at2"/>
<dbReference type="Pfam" id="PF01512">
    <property type="entry name" value="Complex1_51K"/>
    <property type="match status" value="1"/>
</dbReference>
<reference evidence="10 11" key="1">
    <citation type="submission" date="2019-03" db="EMBL/GenBank/DDBJ databases">
        <title>Draft genome sequence data and analysis of a Fermenting Bacterium, Soehngenia longevitae strain 1933PT, isolated from petroleum reservoir in Azerbaijan.</title>
        <authorList>
            <person name="Grouzdev D.S."/>
            <person name="Bidzhieva S.K."/>
            <person name="Sokolova D.S."/>
            <person name="Tourova T.P."/>
            <person name="Poltaraus A.B."/>
            <person name="Nazina T.N."/>
        </authorList>
    </citation>
    <scope>NUCLEOTIDE SEQUENCE [LARGE SCALE GENOMIC DNA]</scope>
    <source>
        <strain evidence="10 11">1933P</strain>
    </source>
</reference>
<evidence type="ECO:0000259" key="8">
    <source>
        <dbReference type="Pfam" id="PF01512"/>
    </source>
</evidence>
<dbReference type="GO" id="GO:0009055">
    <property type="term" value="F:electron transfer activity"/>
    <property type="evidence" value="ECO:0007669"/>
    <property type="project" value="InterPro"/>
</dbReference>
<evidence type="ECO:0000256" key="1">
    <source>
        <dbReference type="ARBA" id="ARBA00022448"/>
    </source>
</evidence>
<gene>
    <name evidence="10" type="primary">prdC</name>
    <name evidence="10" type="ORF">E4100_01790</name>
</gene>
<evidence type="ECO:0000256" key="4">
    <source>
        <dbReference type="ARBA" id="ARBA00022737"/>
    </source>
</evidence>
<organism evidence="10 11">
    <name type="scientific">Soehngenia longivitae</name>
    <dbReference type="NCBI Taxonomy" id="2562294"/>
    <lineage>
        <taxon>Bacteria</taxon>
        <taxon>Bacillati</taxon>
        <taxon>Bacillota</taxon>
        <taxon>Tissierellia</taxon>
        <taxon>Tissierellales</taxon>
        <taxon>Tissierellaceae</taxon>
        <taxon>Soehngenia</taxon>
    </lineage>
</organism>
<dbReference type="GO" id="GO:0016020">
    <property type="term" value="C:membrane"/>
    <property type="evidence" value="ECO:0007669"/>
    <property type="project" value="InterPro"/>
</dbReference>
<sequence length="391" mass="41967">MILNILLRQGAGAIAKPIVSKGEFVKRGQLIAIPNGLGANIHSSANGFVKELNEDSIIIEASSFDKDDYIRLEKKDSLIEMIEDAGIVGDGGAGFPTHIKLKSNLVDGILIANASECEPNLHHNIELATNNSDLIIRGIELAMQALNVNEAIIAIKEKHEDAIKALNKAIYSKNISIKYVKDLYPSGDERVLVRELLGVELKPGELPIKAGAVVLNVETLKNIALCVDERKPVIDKDLTVGGRVIDTPSGKVYLDVPIGMSFQAMIDKSKGVVEPFGEIVAGGAFTGKKVDFSYPVTKVIGGISVSMPFPTEKRKLGLLGCECGASIERLKEIAEGMNAEVVASLNCKRMEDIGNNRLRCNLPGVCPGQAESVLNLKRQGAQALLIGSCQH</sequence>
<dbReference type="GO" id="GO:0051539">
    <property type="term" value="F:4 iron, 4 sulfur cluster binding"/>
    <property type="evidence" value="ECO:0007669"/>
    <property type="project" value="UniProtKB-KW"/>
</dbReference>
<evidence type="ECO:0000256" key="6">
    <source>
        <dbReference type="ARBA" id="ARBA00023004"/>
    </source>
</evidence>
<dbReference type="AlphaFoldDB" id="A0A4Z0D8Y0"/>
<evidence type="ECO:0000259" key="9">
    <source>
        <dbReference type="Pfam" id="PF13375"/>
    </source>
</evidence>
<dbReference type="Pfam" id="PF13375">
    <property type="entry name" value="RnfC_N"/>
    <property type="match status" value="1"/>
</dbReference>
<feature type="domain" description="RnfC Barrel sandwich hybrid" evidence="9">
    <location>
        <begin position="4"/>
        <end position="56"/>
    </location>
</feature>
<dbReference type="PANTHER" id="PTHR43034">
    <property type="entry name" value="ION-TRANSLOCATING OXIDOREDUCTASE COMPLEX SUBUNIT C"/>
    <property type="match status" value="1"/>
</dbReference>
<dbReference type="InterPro" id="IPR010208">
    <property type="entry name" value="Ion_transpt_RnfC/RsxC"/>
</dbReference>
<keyword evidence="4" id="KW-0677">Repeat</keyword>
<dbReference type="NCBIfam" id="TIGR04481">
    <property type="entry name" value="PR_assoc_PrdC"/>
    <property type="match status" value="1"/>
</dbReference>
<keyword evidence="1" id="KW-0813">Transport</keyword>
<protein>
    <submittedName>
        <fullName evidence="10">Proline reductase-associated electron transfer protein PrdC</fullName>
    </submittedName>
</protein>
<dbReference type="EMBL" id="SRIB01000002">
    <property type="protein sequence ID" value="TFZ41334.1"/>
    <property type="molecule type" value="Genomic_DNA"/>
</dbReference>
<feature type="domain" description="NADH-ubiquinone oxidoreductase 51kDa subunit FMN-binding" evidence="8">
    <location>
        <begin position="82"/>
        <end position="224"/>
    </location>
</feature>
<keyword evidence="11" id="KW-1185">Reference proteome</keyword>
<dbReference type="SUPFAM" id="SSF142019">
    <property type="entry name" value="Nqo1 FMN-binding domain-like"/>
    <property type="match status" value="1"/>
</dbReference>
<keyword evidence="2" id="KW-0004">4Fe-4S</keyword>
<dbReference type="Gene3D" id="3.40.50.11540">
    <property type="entry name" value="NADH-ubiquinone oxidoreductase 51kDa subunit"/>
    <property type="match status" value="1"/>
</dbReference>
<evidence type="ECO:0000256" key="7">
    <source>
        <dbReference type="ARBA" id="ARBA00023014"/>
    </source>
</evidence>
<dbReference type="InterPro" id="IPR037225">
    <property type="entry name" value="Nuo51_FMN-bd_sf"/>
</dbReference>
<keyword evidence="3" id="KW-0479">Metal-binding</keyword>
<accession>A0A4Z0D8Y0</accession>
<evidence type="ECO:0000256" key="2">
    <source>
        <dbReference type="ARBA" id="ARBA00022485"/>
    </source>
</evidence>
<comment type="caution">
    <text evidence="10">The sequence shown here is derived from an EMBL/GenBank/DDBJ whole genome shotgun (WGS) entry which is preliminary data.</text>
</comment>
<evidence type="ECO:0000256" key="3">
    <source>
        <dbReference type="ARBA" id="ARBA00022723"/>
    </source>
</evidence>
<evidence type="ECO:0000256" key="5">
    <source>
        <dbReference type="ARBA" id="ARBA00022982"/>
    </source>
</evidence>
<evidence type="ECO:0000313" key="10">
    <source>
        <dbReference type="EMBL" id="TFZ41334.1"/>
    </source>
</evidence>
<keyword evidence="7" id="KW-0411">Iron-sulfur</keyword>
<dbReference type="InterPro" id="IPR011538">
    <property type="entry name" value="Nuo51_FMN-bd"/>
</dbReference>
<dbReference type="InterPro" id="IPR026902">
    <property type="entry name" value="RnfC_N"/>
</dbReference>
<name>A0A4Z0D8Y0_9FIRM</name>
<proteinExistence type="predicted"/>
<keyword evidence="6" id="KW-0408">Iron</keyword>
<dbReference type="Proteomes" id="UP000298381">
    <property type="component" value="Unassembled WGS sequence"/>
</dbReference>
<dbReference type="GO" id="GO:0046872">
    <property type="term" value="F:metal ion binding"/>
    <property type="evidence" value="ECO:0007669"/>
    <property type="project" value="UniProtKB-KW"/>
</dbReference>
<keyword evidence="5" id="KW-0249">Electron transport</keyword>
<dbReference type="PANTHER" id="PTHR43034:SF2">
    <property type="entry name" value="ION-TRANSLOCATING OXIDOREDUCTASE COMPLEX SUBUNIT C"/>
    <property type="match status" value="1"/>
</dbReference>
<evidence type="ECO:0000313" key="11">
    <source>
        <dbReference type="Proteomes" id="UP000298381"/>
    </source>
</evidence>
<dbReference type="InterPro" id="IPR031001">
    <property type="entry name" value="PR_assoc_PrdC"/>
</dbReference>